<dbReference type="InterPro" id="IPR036390">
    <property type="entry name" value="WH_DNA-bd_sf"/>
</dbReference>
<comment type="similarity">
    <text evidence="4">Belongs to the HSF family.</text>
</comment>
<accession>A0A9P5HH84</accession>
<protein>
    <recommendedName>
        <fullName evidence="6">HSF-type DNA-binding domain-containing protein</fullName>
    </recommendedName>
</protein>
<evidence type="ECO:0000256" key="3">
    <source>
        <dbReference type="ARBA" id="ARBA00023242"/>
    </source>
</evidence>
<keyword evidence="8" id="KW-1185">Reference proteome</keyword>
<evidence type="ECO:0000256" key="1">
    <source>
        <dbReference type="ARBA" id="ARBA00004123"/>
    </source>
</evidence>
<feature type="region of interest" description="Disordered" evidence="5">
    <location>
        <begin position="1"/>
        <end position="31"/>
    </location>
</feature>
<dbReference type="Pfam" id="PF25438">
    <property type="entry name" value="DUF7896"/>
    <property type="match status" value="1"/>
</dbReference>
<dbReference type="EMBL" id="JAANBB010000005">
    <property type="protein sequence ID" value="KAF7557396.1"/>
    <property type="molecule type" value="Genomic_DNA"/>
</dbReference>
<dbReference type="PANTHER" id="PTHR42031:SF1">
    <property type="entry name" value="KEY LIME PATHOGENICITY PROTEIN"/>
    <property type="match status" value="1"/>
</dbReference>
<name>A0A9P5HH84_9HYPO</name>
<comment type="caution">
    <text evidence="7">The sequence shown here is derived from an EMBL/GenBank/DDBJ whole genome shotgun (WGS) entry which is preliminary data.</text>
</comment>
<dbReference type="InterPro" id="IPR025676">
    <property type="entry name" value="Clr5_dom"/>
</dbReference>
<dbReference type="InterPro" id="IPR000232">
    <property type="entry name" value="HSF_DNA-bd"/>
</dbReference>
<feature type="compositionally biased region" description="Basic residues" evidence="5">
    <location>
        <begin position="372"/>
        <end position="388"/>
    </location>
</feature>
<dbReference type="InterPro" id="IPR036388">
    <property type="entry name" value="WH-like_DNA-bd_sf"/>
</dbReference>
<dbReference type="GO" id="GO:0003700">
    <property type="term" value="F:DNA-binding transcription factor activity"/>
    <property type="evidence" value="ECO:0007669"/>
    <property type="project" value="InterPro"/>
</dbReference>
<dbReference type="PANTHER" id="PTHR42031">
    <property type="entry name" value="KEY LIME PATHOGENICITY PROTEIN"/>
    <property type="match status" value="1"/>
</dbReference>
<dbReference type="GO" id="GO:0005634">
    <property type="term" value="C:nucleus"/>
    <property type="evidence" value="ECO:0007669"/>
    <property type="project" value="UniProtKB-SubCell"/>
</dbReference>
<feature type="compositionally biased region" description="Basic and acidic residues" evidence="5">
    <location>
        <begin position="1"/>
        <end position="15"/>
    </location>
</feature>
<gene>
    <name evidence="7" type="ORF">G7Z17_g648</name>
</gene>
<feature type="region of interest" description="Disordered" evidence="5">
    <location>
        <begin position="372"/>
        <end position="393"/>
    </location>
</feature>
<evidence type="ECO:0000313" key="7">
    <source>
        <dbReference type="EMBL" id="KAF7557396.1"/>
    </source>
</evidence>
<dbReference type="OrthoDB" id="5082282at2759"/>
<dbReference type="Pfam" id="PF00447">
    <property type="entry name" value="HSF_DNA-bind"/>
    <property type="match status" value="1"/>
</dbReference>
<dbReference type="GO" id="GO:0043565">
    <property type="term" value="F:sequence-specific DNA binding"/>
    <property type="evidence" value="ECO:0007669"/>
    <property type="project" value="InterPro"/>
</dbReference>
<keyword evidence="2" id="KW-0238">DNA-binding</keyword>
<dbReference type="InterPro" id="IPR057218">
    <property type="entry name" value="DUF7896"/>
</dbReference>
<dbReference type="Proteomes" id="UP000722485">
    <property type="component" value="Unassembled WGS sequence"/>
</dbReference>
<evidence type="ECO:0000256" key="4">
    <source>
        <dbReference type="RuleBase" id="RU004020"/>
    </source>
</evidence>
<proteinExistence type="inferred from homology"/>
<evidence type="ECO:0000259" key="6">
    <source>
        <dbReference type="SMART" id="SM00415"/>
    </source>
</evidence>
<feature type="domain" description="HSF-type DNA-binding" evidence="6">
    <location>
        <begin position="520"/>
        <end position="615"/>
    </location>
</feature>
<feature type="region of interest" description="Disordered" evidence="5">
    <location>
        <begin position="46"/>
        <end position="73"/>
    </location>
</feature>
<dbReference type="AlphaFoldDB" id="A0A9P5HH84"/>
<organism evidence="7 8">
    <name type="scientific">Cylindrodendrum hubeiense</name>
    <dbReference type="NCBI Taxonomy" id="595255"/>
    <lineage>
        <taxon>Eukaryota</taxon>
        <taxon>Fungi</taxon>
        <taxon>Dikarya</taxon>
        <taxon>Ascomycota</taxon>
        <taxon>Pezizomycotina</taxon>
        <taxon>Sordariomycetes</taxon>
        <taxon>Hypocreomycetidae</taxon>
        <taxon>Hypocreales</taxon>
        <taxon>Nectriaceae</taxon>
        <taxon>Cylindrodendrum</taxon>
    </lineage>
</organism>
<dbReference type="Gene3D" id="1.10.10.10">
    <property type="entry name" value="Winged helix-like DNA-binding domain superfamily/Winged helix DNA-binding domain"/>
    <property type="match status" value="1"/>
</dbReference>
<sequence>MDHKKSRSESRDHVGRPSSDNVHDTINAPLMTGPWANVETSVVASPPARMKRSAANTDIASPKPTAAETAGEISRTQRMRTKMWDRHRVHIHDLYIVQNRSLDEMMGYMDETYGFSPTKSQYHHKLKQWGMIENPQVQDLGDALALEQKFTGKGIQNFPDDVEIDHGAGGPLKVSTKDAFQTDSAPEFPIDIDRLNADLSDLRDNELLHNANAYENTRLMSLIQDDSVAMGVHRILNPQEPDSSLVQQGPRMATQKSHQQLTGKNLLAETTWPNEKGKKYNYGSAKHRKIFCDLCDEHPEGFRGDHELRRHINAKHESVVKKFVCRDPADVGLVSEVQAINPLSKCKACVAGKQYGAYYNAVAHLRRAHFKSKTRRIKKETNHAKRGPKSGGDWPPISELKLWFTEIFVKTGSEDLSNGKYMEVSAYGTPGYASSSQQPVAVNGKLDAQGINSNIKTNLEWFNEGIYAPSALEFANPIGQSIFCENYEEERYDSERQKTMAPPATMPGLVPATAAAVYDGAFLSKLHNMLEDPTIYHLASWSVNGESFFIRQSSELCDVLLTYFQYTDISSFLTQLWKHGFHTEPRDENSRMWGMLEFRHERGRFKRRLDRIVSQSIPSISKSGVTFTDSGYGSVLNPNHSTNIALPEARNKNISDAIDVDDSMTTYSAATTVTPHLAQQYISEFSNDFHSRFKRYIDGKTWSSVFEILPGLVKAFAIKLGHESSSPLNRNIMYFLHKHNREIVNHLESMILGIQDDSVQSSEPEAQTMSLLDKMNMWDEQADKSDKILDKEVLFEGVKDVDDEDITQVEMAAYNEVILGSAAYDWLIATVHKEQFIDRGGIESRAIVERIHDKIIAQLPTSSISKRRPAPSSGVAFRLQWQPMRLRLEQEHATFGSMSEALTHARTVDMNILLIYQTRPKLERLLKDPNCLSQY</sequence>
<evidence type="ECO:0000256" key="5">
    <source>
        <dbReference type="SAM" id="MobiDB-lite"/>
    </source>
</evidence>
<evidence type="ECO:0000256" key="2">
    <source>
        <dbReference type="ARBA" id="ARBA00023125"/>
    </source>
</evidence>
<dbReference type="SUPFAM" id="SSF46785">
    <property type="entry name" value="Winged helix' DNA-binding domain"/>
    <property type="match status" value="1"/>
</dbReference>
<dbReference type="Pfam" id="PF14420">
    <property type="entry name" value="Clr5"/>
    <property type="match status" value="1"/>
</dbReference>
<comment type="subcellular location">
    <subcellularLocation>
        <location evidence="1">Nucleus</location>
    </subcellularLocation>
</comment>
<keyword evidence="3" id="KW-0539">Nucleus</keyword>
<dbReference type="SMART" id="SM00415">
    <property type="entry name" value="HSF"/>
    <property type="match status" value="1"/>
</dbReference>
<reference evidence="7" key="1">
    <citation type="submission" date="2020-03" db="EMBL/GenBank/DDBJ databases">
        <title>Draft Genome Sequence of Cylindrodendrum hubeiense.</title>
        <authorList>
            <person name="Buettner E."/>
            <person name="Kellner H."/>
        </authorList>
    </citation>
    <scope>NUCLEOTIDE SEQUENCE</scope>
    <source>
        <strain evidence="7">IHI 201604</strain>
    </source>
</reference>
<evidence type="ECO:0000313" key="8">
    <source>
        <dbReference type="Proteomes" id="UP000722485"/>
    </source>
</evidence>